<comment type="caution">
    <text evidence="4">The sequence shown here is derived from an EMBL/GenBank/DDBJ whole genome shotgun (WGS) entry which is preliminary data.</text>
</comment>
<dbReference type="EMBL" id="QAYL01000030">
    <property type="protein sequence ID" value="RFD24331.1"/>
    <property type="molecule type" value="Genomic_DNA"/>
</dbReference>
<reference evidence="4 5" key="1">
    <citation type="submission" date="2018-07" db="EMBL/GenBank/DDBJ databases">
        <title>Whole genome sequence of Mycobacterium uberis.</title>
        <authorList>
            <person name="Benjak A."/>
        </authorList>
    </citation>
    <scope>NUCLEOTIDE SEQUENCE [LARGE SCALE GENOMIC DNA]</scope>
    <source>
        <strain evidence="4 5">Jura</strain>
    </source>
</reference>
<evidence type="ECO:0000313" key="5">
    <source>
        <dbReference type="Proteomes" id="UP000258522"/>
    </source>
</evidence>
<protein>
    <recommendedName>
        <fullName evidence="3">DUF6542 domain-containing protein</fullName>
    </recommendedName>
</protein>
<feature type="transmembrane region" description="Helical" evidence="2">
    <location>
        <begin position="107"/>
        <end position="127"/>
    </location>
</feature>
<evidence type="ECO:0000256" key="1">
    <source>
        <dbReference type="SAM" id="MobiDB-lite"/>
    </source>
</evidence>
<keyword evidence="2" id="KW-0812">Transmembrane</keyword>
<dbReference type="Proteomes" id="UP000258522">
    <property type="component" value="Unassembled WGS sequence"/>
</dbReference>
<organism evidence="4 5">
    <name type="scientific">Mycobacterium uberis</name>
    <dbReference type="NCBI Taxonomy" id="2162698"/>
    <lineage>
        <taxon>Bacteria</taxon>
        <taxon>Bacillati</taxon>
        <taxon>Actinomycetota</taxon>
        <taxon>Actinomycetes</taxon>
        <taxon>Mycobacteriales</taxon>
        <taxon>Mycobacteriaceae</taxon>
        <taxon>Mycobacterium</taxon>
    </lineage>
</organism>
<evidence type="ECO:0000313" key="4">
    <source>
        <dbReference type="EMBL" id="RFD24331.1"/>
    </source>
</evidence>
<feature type="transmembrane region" description="Helical" evidence="2">
    <location>
        <begin position="63"/>
        <end position="84"/>
    </location>
</feature>
<evidence type="ECO:0000256" key="2">
    <source>
        <dbReference type="SAM" id="Phobius"/>
    </source>
</evidence>
<feature type="transmembrane region" description="Helical" evidence="2">
    <location>
        <begin position="12"/>
        <end position="31"/>
    </location>
</feature>
<feature type="region of interest" description="Disordered" evidence="1">
    <location>
        <begin position="297"/>
        <end position="371"/>
    </location>
</feature>
<keyword evidence="5" id="KW-1185">Reference proteome</keyword>
<keyword evidence="2" id="KW-0472">Membrane</keyword>
<gene>
    <name evidence="4" type="ORF">MUBE_13770</name>
</gene>
<dbReference type="AlphaFoldDB" id="A0A3E1HCY3"/>
<feature type="compositionally biased region" description="Basic and acidic residues" evidence="1">
    <location>
        <begin position="263"/>
        <end position="279"/>
    </location>
</feature>
<keyword evidence="2" id="KW-1133">Transmembrane helix</keyword>
<evidence type="ECO:0000259" key="3">
    <source>
        <dbReference type="Pfam" id="PF20177"/>
    </source>
</evidence>
<dbReference type="InterPro" id="IPR046672">
    <property type="entry name" value="DUF6542"/>
</dbReference>
<feature type="domain" description="DUF6542" evidence="3">
    <location>
        <begin position="11"/>
        <end position="127"/>
    </location>
</feature>
<feature type="compositionally biased region" description="Basic residues" evidence="1">
    <location>
        <begin position="351"/>
        <end position="361"/>
    </location>
</feature>
<dbReference type="Pfam" id="PF20177">
    <property type="entry name" value="DUF6542"/>
    <property type="match status" value="1"/>
</dbReference>
<feature type="transmembrane region" description="Helical" evidence="2">
    <location>
        <begin position="38"/>
        <end position="57"/>
    </location>
</feature>
<proteinExistence type="predicted"/>
<feature type="region of interest" description="Disordered" evidence="1">
    <location>
        <begin position="175"/>
        <end position="279"/>
    </location>
</feature>
<sequence>MHHSILPNIPGVPWWAALLIATAASTIGYAIDAGNTDLTAIFASFYSTGCVVAVLAVRQSGLFTAVIQPPLILFCAVPGAYWLFHDAKIGSLKDLLINCGYPLIERFPLMLGTASAVLLIGLVRWFFELTHRTAIVSNRDDNRVNAVSKPNSLRSGITAVLNSILRIDSNDQDYRADESSAGAQRMHSDRPPRTRRAARAGRSAQRPARTHSRHARRPLEDTSEPSIDRRRHSSHHSSVQAPNFDADEPPRRSRPRPTSPSARELRGQPPREIHRDAYGRRSSPYEWPVRHVGHMEPYGRYEQPKPPEHFTRYEQPRRRDIPPGAGSVNPTHHPISQVRYRGSAARDELRTKRRGSQKPRRSTAESWEFDV</sequence>
<feature type="compositionally biased region" description="Basic and acidic residues" evidence="1">
    <location>
        <begin position="297"/>
        <end position="321"/>
    </location>
</feature>
<accession>A0A3E1HCY3</accession>
<name>A0A3E1HCY3_9MYCO</name>